<geneLocation type="mitochondrion" evidence="2"/>
<dbReference type="AlphaFoldDB" id="A0A1Y0AZH3"/>
<reference evidence="2" key="1">
    <citation type="submission" date="2017-03" db="EMBL/GenBank/DDBJ databases">
        <title>The mitochondrial genome of the carnivorous plant Utricularia reniformis (Lentibulariaceae): structure, comparative analysis and evolutionary landmarks.</title>
        <authorList>
            <person name="Silva S.R."/>
            <person name="Alvarenga D.O."/>
            <person name="Michael T.P."/>
            <person name="Miranda V.F.O."/>
            <person name="Varani A.M."/>
        </authorList>
    </citation>
    <scope>NUCLEOTIDE SEQUENCE</scope>
</reference>
<protein>
    <submittedName>
        <fullName evidence="2">Uncharacterized protein</fullName>
    </submittedName>
</protein>
<feature type="transmembrane region" description="Helical" evidence="1">
    <location>
        <begin position="12"/>
        <end position="35"/>
    </location>
</feature>
<keyword evidence="1" id="KW-0812">Transmembrane</keyword>
<proteinExistence type="predicted"/>
<keyword evidence="1" id="KW-1133">Transmembrane helix</keyword>
<name>A0A1Y0AZH3_9LAMI</name>
<keyword evidence="2" id="KW-0496">Mitochondrion</keyword>
<accession>A0A1Y0AZH3</accession>
<evidence type="ECO:0000313" key="2">
    <source>
        <dbReference type="EMBL" id="ART30575.1"/>
    </source>
</evidence>
<dbReference type="EMBL" id="KY774314">
    <property type="protein sequence ID" value="ART30575.1"/>
    <property type="molecule type" value="Genomic_DNA"/>
</dbReference>
<evidence type="ECO:0000256" key="1">
    <source>
        <dbReference type="SAM" id="Phobius"/>
    </source>
</evidence>
<sequence>MSITSQHELDYLLVLTLLSLYLLYCLFLSVSLFLAETSSLLACSMSYLGCNPTELLPAWIKPLSRYLELGCSSGSS</sequence>
<organism evidence="2">
    <name type="scientific">Utricularia reniformis</name>
    <dbReference type="NCBI Taxonomy" id="192314"/>
    <lineage>
        <taxon>Eukaryota</taxon>
        <taxon>Viridiplantae</taxon>
        <taxon>Streptophyta</taxon>
        <taxon>Embryophyta</taxon>
        <taxon>Tracheophyta</taxon>
        <taxon>Spermatophyta</taxon>
        <taxon>Magnoliopsida</taxon>
        <taxon>eudicotyledons</taxon>
        <taxon>Gunneridae</taxon>
        <taxon>Pentapetalae</taxon>
        <taxon>asterids</taxon>
        <taxon>lamiids</taxon>
        <taxon>Lamiales</taxon>
        <taxon>Lentibulariaceae</taxon>
        <taxon>Utricularia</taxon>
    </lineage>
</organism>
<gene>
    <name evidence="2" type="ORF">AEK19_MT0299</name>
</gene>
<keyword evidence="1" id="KW-0472">Membrane</keyword>